<reference evidence="2 3" key="2">
    <citation type="journal article" date="2016" name="Genome Announc.">
        <title>Complete Genome Sequence of the Highly Virulent Aeromonas schubertii Strain WL1483, Isolated from Diseased Snakehead Fish (Channa argus) in China.</title>
        <authorList>
            <person name="Liu L."/>
            <person name="Li N."/>
            <person name="Zhang D."/>
            <person name="Fu X."/>
            <person name="Shi C."/>
            <person name="Lin Q."/>
            <person name="Hao G."/>
        </authorList>
    </citation>
    <scope>NUCLEOTIDE SEQUENCE [LARGE SCALE GENOMIC DNA]</scope>
    <source>
        <strain evidence="2 3">WL1483</strain>
    </source>
</reference>
<dbReference type="KEGG" id="asr:WL1483_403"/>
<evidence type="ECO:0000313" key="2">
    <source>
        <dbReference type="EMBL" id="ALP39822.1"/>
    </source>
</evidence>
<feature type="domain" description="Tip attachment protein J central straight fiber" evidence="1">
    <location>
        <begin position="198"/>
        <end position="279"/>
    </location>
</feature>
<dbReference type="RefSeq" id="WP_060586766.1">
    <property type="nucleotide sequence ID" value="NZ_CP013067.1"/>
</dbReference>
<evidence type="ECO:0000259" key="1">
    <source>
        <dbReference type="Pfam" id="PF09327"/>
    </source>
</evidence>
<protein>
    <recommendedName>
        <fullName evidence="1">Tip attachment protein J central straight fiber domain-containing protein</fullName>
    </recommendedName>
</protein>
<accession>A0A0S2SDM6</accession>
<dbReference type="Gene3D" id="2.60.40.10">
    <property type="entry name" value="Immunoglobulins"/>
    <property type="match status" value="1"/>
</dbReference>
<dbReference type="Proteomes" id="UP000058114">
    <property type="component" value="Chromosome"/>
</dbReference>
<organism evidence="2 3">
    <name type="scientific">Aeromonas schubertii</name>
    <dbReference type="NCBI Taxonomy" id="652"/>
    <lineage>
        <taxon>Bacteria</taxon>
        <taxon>Pseudomonadati</taxon>
        <taxon>Pseudomonadota</taxon>
        <taxon>Gammaproteobacteria</taxon>
        <taxon>Aeromonadales</taxon>
        <taxon>Aeromonadaceae</taxon>
        <taxon>Aeromonas</taxon>
    </lineage>
</organism>
<dbReference type="InterPro" id="IPR013783">
    <property type="entry name" value="Ig-like_fold"/>
</dbReference>
<proteinExistence type="predicted"/>
<name>A0A0S2SDM6_9GAMM</name>
<dbReference type="AlphaFoldDB" id="A0A0S2SDM6"/>
<dbReference type="Pfam" id="PF09327">
    <property type="entry name" value="Phage_Tail_Tip"/>
    <property type="match status" value="1"/>
</dbReference>
<evidence type="ECO:0000313" key="3">
    <source>
        <dbReference type="Proteomes" id="UP000058114"/>
    </source>
</evidence>
<gene>
    <name evidence="2" type="ORF">WL1483_403</name>
</gene>
<sequence length="493" mass="52667">MSKATFRACSTQQGLIENMQILTGQKGDRMDKALTLREAAAIGIVNLRRNGRGEIVPELPPEKNTDPEWSGVQTPTAPVNVTADGAFHTVTLTWDPPSYKGHAFAEIWRSSKNNVSTAVRVGTTLANVYSDSVGKGFKAYYWVRFVNKNAKEGPYQSASGIYAETSKDIQDIINELDGQIKLSHFDVWLKQDYEGVKETAASLESGVGSMWAVKANAGQIKAGIGLVAKSDGTSQVFLAASQVFVYDPNNPHGSTAPMFAIDQGKAVIQEALIRKATIQILNSEKITADYIKAGVSISAPLITGGVLDMGNAIISDGNAAFGLGGPYQAWGKGWNTVIYADGTIYTNRLKASGVFVDTLNIRGEAVTVPLFYEVSVAINVPANTQPSGVGCRINNVMFNEPAKCMVVYTGLAQGNGYTNLGLNFEVYNSSGVLVFSKYQAVTVGNGGSSSGVFTTSFTVGPGSYSIEVKAGNNWPDGSYDLRHVSMMVIGVKR</sequence>
<reference evidence="3" key="1">
    <citation type="submission" date="2015-10" db="EMBL/GenBank/DDBJ databases">
        <title>Complete Genome Sequence of Aeromonas schubertii strain WL1483.</title>
        <authorList>
            <person name="Liu L."/>
        </authorList>
    </citation>
    <scope>NUCLEOTIDE SEQUENCE [LARGE SCALE GENOMIC DNA]</scope>
    <source>
        <strain evidence="3">WL1483</strain>
    </source>
</reference>
<dbReference type="PATRIC" id="fig|652.5.peg.2759"/>
<dbReference type="InterPro" id="IPR015406">
    <property type="entry name" value="GpJ_CSF"/>
</dbReference>
<dbReference type="EMBL" id="CP013067">
    <property type="protein sequence ID" value="ALP39822.1"/>
    <property type="molecule type" value="Genomic_DNA"/>
</dbReference>